<dbReference type="Proteomes" id="UP000281245">
    <property type="component" value="Unassembled WGS sequence"/>
</dbReference>
<evidence type="ECO:0000256" key="5">
    <source>
        <dbReference type="ARBA" id="ARBA00022989"/>
    </source>
</evidence>
<feature type="domain" description="Major facilitator superfamily (MFS) profile" evidence="10">
    <location>
        <begin position="56"/>
        <end position="507"/>
    </location>
</feature>
<comment type="caution">
    <text evidence="12">The sequence shown here is derived from an EMBL/GenBank/DDBJ whole genome shotgun (WGS) entry which is preliminary data.</text>
</comment>
<dbReference type="InterPro" id="IPR050360">
    <property type="entry name" value="MFS_Sugar_Transporters"/>
</dbReference>
<evidence type="ECO:0000256" key="2">
    <source>
        <dbReference type="ARBA" id="ARBA00010992"/>
    </source>
</evidence>
<feature type="transmembrane region" description="Helical" evidence="9">
    <location>
        <begin position="151"/>
        <end position="172"/>
    </location>
</feature>
<dbReference type="PROSITE" id="PS00216">
    <property type="entry name" value="SUGAR_TRANSPORT_1"/>
    <property type="match status" value="1"/>
</dbReference>
<feature type="transmembrane region" description="Helical" evidence="9">
    <location>
        <begin position="485"/>
        <end position="503"/>
    </location>
</feature>
<reference evidence="13 14" key="1">
    <citation type="journal article" date="2018" name="BMC Genomics">
        <title>Genomic evidence for intraspecific hybridization in a clonal and extremely halotolerant yeast.</title>
        <authorList>
            <person name="Gostincar C."/>
            <person name="Stajich J.E."/>
            <person name="Zupancic J."/>
            <person name="Zalar P."/>
            <person name="Gunde-Cimerman N."/>
        </authorList>
    </citation>
    <scope>NUCLEOTIDE SEQUENCE [LARGE SCALE GENOMIC DNA]</scope>
    <source>
        <strain evidence="12 14">EXF-6654</strain>
        <strain evidence="11 13">EXF-6656</strain>
    </source>
</reference>
<dbReference type="PROSITE" id="PS00217">
    <property type="entry name" value="SUGAR_TRANSPORT_2"/>
    <property type="match status" value="1"/>
</dbReference>
<evidence type="ECO:0000313" key="12">
    <source>
        <dbReference type="EMBL" id="RMY06409.1"/>
    </source>
</evidence>
<evidence type="ECO:0000256" key="9">
    <source>
        <dbReference type="SAM" id="Phobius"/>
    </source>
</evidence>
<dbReference type="GO" id="GO:0016020">
    <property type="term" value="C:membrane"/>
    <property type="evidence" value="ECO:0007669"/>
    <property type="project" value="UniProtKB-SubCell"/>
</dbReference>
<dbReference type="InterPro" id="IPR020846">
    <property type="entry name" value="MFS_dom"/>
</dbReference>
<dbReference type="PANTHER" id="PTHR48022:SF14">
    <property type="entry name" value="MAJOR FACILITATOR SUPERFAMILY (MFS) PROFILE DOMAIN-CONTAINING PROTEIN-RELATED"/>
    <property type="match status" value="1"/>
</dbReference>
<proteinExistence type="inferred from homology"/>
<dbReference type="InterPro" id="IPR005829">
    <property type="entry name" value="Sugar_transporter_CS"/>
</dbReference>
<dbReference type="FunFam" id="1.20.1250.20:FF:000026">
    <property type="entry name" value="MFS quinate transporter QutD"/>
    <property type="match status" value="1"/>
</dbReference>
<feature type="transmembrane region" description="Helical" evidence="9">
    <location>
        <begin position="126"/>
        <end position="145"/>
    </location>
</feature>
<feature type="transmembrane region" description="Helical" evidence="9">
    <location>
        <begin position="215"/>
        <end position="238"/>
    </location>
</feature>
<sequence length="546" mass="59598">MASDSGKAGDDVEHRESARDTQTESWDPIPDFGEEVLYGRSGLAGIFSSGPYILTAAFLAPLGGFSFGYDQGVMGVVNVLPQFHAVIPYAATAFGKGFMTGMLLLGCFVGCWFYPYVSDRWSRKKALLISSTIFSIGAIIQTAAYDYAALVAGRAITGIGTGTLALGAPMYISEISPPNLRGTLLVLESVAIVAGVTLSYWISFACKDLDGDVSWRLPFALQLPSAIALGATIQLFPYSPRWLAMKDRYEECLESLCRLRKLPASDERVQREYHGILAESRFQAALQEKRHPGLGGIRLEIQEWLDVLSKKRWRRTIVGAGVAFFQQLQGVNAFIYYAPTLFENIGQSGEMSLILSGIFNALQIVGVIIAFGLIDRLGRRPLAIGGGIGNCICYVIIAALVGTYGGRWEQGHVDAGWACVAMAFLFIIVFGASYSPLGWALPPEVFPIGLRSHGVAFSVAVNWISNFTVGIATPPMFDAWGYGTYIFYACFCGMAAIWAFFFVPETMNKTLEQIDDAFGDDSGLEEQELMREVFGQVFVHPKNLES</sequence>
<dbReference type="Pfam" id="PF00083">
    <property type="entry name" value="Sugar_tr"/>
    <property type="match status" value="1"/>
</dbReference>
<feature type="transmembrane region" description="Helical" evidence="9">
    <location>
        <begin position="89"/>
        <end position="114"/>
    </location>
</feature>
<evidence type="ECO:0000259" key="10">
    <source>
        <dbReference type="PROSITE" id="PS50850"/>
    </source>
</evidence>
<evidence type="ECO:0000313" key="14">
    <source>
        <dbReference type="Proteomes" id="UP000282582"/>
    </source>
</evidence>
<gene>
    <name evidence="12" type="ORF">D0868_05884</name>
    <name evidence="11" type="ORF">D0869_06193</name>
</gene>
<dbReference type="EMBL" id="QWIK01000425">
    <property type="protein sequence ID" value="RMY06409.1"/>
    <property type="molecule type" value="Genomic_DNA"/>
</dbReference>
<dbReference type="OrthoDB" id="8120565at2759"/>
<feature type="compositionally biased region" description="Basic and acidic residues" evidence="8">
    <location>
        <begin position="7"/>
        <end position="22"/>
    </location>
</feature>
<evidence type="ECO:0000256" key="1">
    <source>
        <dbReference type="ARBA" id="ARBA00004141"/>
    </source>
</evidence>
<evidence type="ECO:0000256" key="4">
    <source>
        <dbReference type="ARBA" id="ARBA00022692"/>
    </source>
</evidence>
<evidence type="ECO:0000256" key="3">
    <source>
        <dbReference type="ARBA" id="ARBA00022448"/>
    </source>
</evidence>
<dbReference type="InterPro" id="IPR036259">
    <property type="entry name" value="MFS_trans_sf"/>
</dbReference>
<evidence type="ECO:0000256" key="6">
    <source>
        <dbReference type="ARBA" id="ARBA00023136"/>
    </source>
</evidence>
<dbReference type="NCBIfam" id="TIGR00879">
    <property type="entry name" value="SP"/>
    <property type="match status" value="1"/>
</dbReference>
<dbReference type="PROSITE" id="PS50850">
    <property type="entry name" value="MFS"/>
    <property type="match status" value="1"/>
</dbReference>
<dbReference type="PRINTS" id="PR00171">
    <property type="entry name" value="SUGRTRNSPORT"/>
</dbReference>
<dbReference type="GO" id="GO:0005351">
    <property type="term" value="F:carbohydrate:proton symporter activity"/>
    <property type="evidence" value="ECO:0007669"/>
    <property type="project" value="TreeGrafter"/>
</dbReference>
<protein>
    <recommendedName>
        <fullName evidence="10">Major facilitator superfamily (MFS) profile domain-containing protein</fullName>
    </recommendedName>
</protein>
<keyword evidence="5 9" id="KW-1133">Transmembrane helix</keyword>
<dbReference type="Gene3D" id="1.20.1250.20">
    <property type="entry name" value="MFS general substrate transporter like domains"/>
    <property type="match status" value="1"/>
</dbReference>
<comment type="subcellular location">
    <subcellularLocation>
        <location evidence="1">Membrane</location>
        <topology evidence="1">Multi-pass membrane protein</topology>
    </subcellularLocation>
</comment>
<name>A0A3M6YU79_HORWE</name>
<feature type="region of interest" description="Disordered" evidence="8">
    <location>
        <begin position="1"/>
        <end position="30"/>
    </location>
</feature>
<feature type="transmembrane region" description="Helical" evidence="9">
    <location>
        <begin position="351"/>
        <end position="374"/>
    </location>
</feature>
<dbReference type="Proteomes" id="UP000282582">
    <property type="component" value="Unassembled WGS sequence"/>
</dbReference>
<dbReference type="VEuPathDB" id="FungiDB:BTJ68_09198"/>
<dbReference type="EMBL" id="QWIJ01000447">
    <property type="protein sequence ID" value="RMX82253.1"/>
    <property type="molecule type" value="Genomic_DNA"/>
</dbReference>
<feature type="transmembrane region" description="Helical" evidence="9">
    <location>
        <begin position="184"/>
        <end position="203"/>
    </location>
</feature>
<feature type="transmembrane region" description="Helical" evidence="9">
    <location>
        <begin position="455"/>
        <end position="473"/>
    </location>
</feature>
<feature type="transmembrane region" description="Helical" evidence="9">
    <location>
        <begin position="317"/>
        <end position="339"/>
    </location>
</feature>
<keyword evidence="4 9" id="KW-0812">Transmembrane</keyword>
<accession>A0A3M6YU79</accession>
<feature type="transmembrane region" description="Helical" evidence="9">
    <location>
        <begin position="381"/>
        <end position="403"/>
    </location>
</feature>
<comment type="similarity">
    <text evidence="2 7">Belongs to the major facilitator superfamily. Sugar transporter (TC 2.A.1.1) family.</text>
</comment>
<dbReference type="PANTHER" id="PTHR48022">
    <property type="entry name" value="PLASTIDIC GLUCOSE TRANSPORTER 4"/>
    <property type="match status" value="1"/>
</dbReference>
<dbReference type="InterPro" id="IPR003663">
    <property type="entry name" value="Sugar/inositol_transpt"/>
</dbReference>
<keyword evidence="3 7" id="KW-0813">Transport</keyword>
<evidence type="ECO:0000313" key="11">
    <source>
        <dbReference type="EMBL" id="RMX82253.1"/>
    </source>
</evidence>
<dbReference type="SUPFAM" id="SSF103473">
    <property type="entry name" value="MFS general substrate transporter"/>
    <property type="match status" value="1"/>
</dbReference>
<organism evidence="12 14">
    <name type="scientific">Hortaea werneckii</name>
    <name type="common">Black yeast</name>
    <name type="synonym">Cladosporium werneckii</name>
    <dbReference type="NCBI Taxonomy" id="91943"/>
    <lineage>
        <taxon>Eukaryota</taxon>
        <taxon>Fungi</taxon>
        <taxon>Dikarya</taxon>
        <taxon>Ascomycota</taxon>
        <taxon>Pezizomycotina</taxon>
        <taxon>Dothideomycetes</taxon>
        <taxon>Dothideomycetidae</taxon>
        <taxon>Mycosphaerellales</taxon>
        <taxon>Teratosphaeriaceae</taxon>
        <taxon>Hortaea</taxon>
    </lineage>
</organism>
<dbReference type="AlphaFoldDB" id="A0A3M6YU79"/>
<feature type="transmembrane region" description="Helical" evidence="9">
    <location>
        <begin position="50"/>
        <end position="69"/>
    </location>
</feature>
<keyword evidence="6 9" id="KW-0472">Membrane</keyword>
<evidence type="ECO:0000256" key="7">
    <source>
        <dbReference type="RuleBase" id="RU003346"/>
    </source>
</evidence>
<evidence type="ECO:0000313" key="13">
    <source>
        <dbReference type="Proteomes" id="UP000281245"/>
    </source>
</evidence>
<feature type="transmembrane region" description="Helical" evidence="9">
    <location>
        <begin position="415"/>
        <end position="434"/>
    </location>
</feature>
<dbReference type="InterPro" id="IPR005828">
    <property type="entry name" value="MFS_sugar_transport-like"/>
</dbReference>
<evidence type="ECO:0000256" key="8">
    <source>
        <dbReference type="SAM" id="MobiDB-lite"/>
    </source>
</evidence>